<proteinExistence type="predicted"/>
<keyword evidence="1" id="KW-0732">Signal</keyword>
<gene>
    <name evidence="2" type="ORF">KL86DYS1_10961</name>
</gene>
<dbReference type="EMBL" id="FLUM01000001">
    <property type="protein sequence ID" value="SBV93801.1"/>
    <property type="molecule type" value="Genomic_DNA"/>
</dbReference>
<organism evidence="2">
    <name type="scientific">uncultured Dysgonomonas sp</name>
    <dbReference type="NCBI Taxonomy" id="206096"/>
    <lineage>
        <taxon>Bacteria</taxon>
        <taxon>Pseudomonadati</taxon>
        <taxon>Bacteroidota</taxon>
        <taxon>Bacteroidia</taxon>
        <taxon>Bacteroidales</taxon>
        <taxon>Dysgonomonadaceae</taxon>
        <taxon>Dysgonomonas</taxon>
        <taxon>environmental samples</taxon>
    </lineage>
</organism>
<reference evidence="2" key="1">
    <citation type="submission" date="2016-04" db="EMBL/GenBank/DDBJ databases">
        <authorList>
            <person name="Evans L.H."/>
            <person name="Alamgir A."/>
            <person name="Owens N."/>
            <person name="Weber N.D."/>
            <person name="Virtaneva K."/>
            <person name="Barbian K."/>
            <person name="Babar A."/>
            <person name="Rosenke K."/>
        </authorList>
    </citation>
    <scope>NUCLEOTIDE SEQUENCE</scope>
    <source>
        <strain evidence="2">86-1</strain>
    </source>
</reference>
<dbReference type="RefSeq" id="WP_296938848.1">
    <property type="nucleotide sequence ID" value="NZ_LT599032.1"/>
</dbReference>
<evidence type="ECO:0000313" key="2">
    <source>
        <dbReference type="EMBL" id="SBV93801.1"/>
    </source>
</evidence>
<protein>
    <recommendedName>
        <fullName evidence="3">DUF4252 domain-containing protein</fullName>
    </recommendedName>
</protein>
<sequence length="168" mass="18917">MKKFIVFFILILAGTHIVTAQELDGLMKEVAKNEKAQRQVVDKAMLGTSMAQAQAQDPTGNLKSKMPSFMQKIDSIQVVTLEEDAPDTRNMVLNTLNSFKDDDTYSTLVRVKDGEDNVRIIAKRNGETVSDVYIFVMDEEDIVLVKMSGKLEQSDLEDIVKEQTKNKK</sequence>
<feature type="signal peptide" evidence="1">
    <location>
        <begin position="1"/>
        <end position="20"/>
    </location>
</feature>
<feature type="chain" id="PRO_5012103453" description="DUF4252 domain-containing protein" evidence="1">
    <location>
        <begin position="21"/>
        <end position="168"/>
    </location>
</feature>
<dbReference type="InterPro" id="IPR025348">
    <property type="entry name" value="DUF4252"/>
</dbReference>
<name>A0A212J2Y1_9BACT</name>
<evidence type="ECO:0008006" key="3">
    <source>
        <dbReference type="Google" id="ProtNLM"/>
    </source>
</evidence>
<dbReference type="AlphaFoldDB" id="A0A212J2Y1"/>
<evidence type="ECO:0000256" key="1">
    <source>
        <dbReference type="SAM" id="SignalP"/>
    </source>
</evidence>
<accession>A0A212J2Y1</accession>
<dbReference type="Pfam" id="PF14060">
    <property type="entry name" value="DUF4252"/>
    <property type="match status" value="1"/>
</dbReference>